<dbReference type="EC" id="3.2.1.21" evidence="4"/>
<evidence type="ECO:0000256" key="1">
    <source>
        <dbReference type="ARBA" id="ARBA00005336"/>
    </source>
</evidence>
<dbReference type="Gene3D" id="2.60.40.10">
    <property type="entry name" value="Immunoglobulins"/>
    <property type="match status" value="1"/>
</dbReference>
<dbReference type="InterPro" id="IPR001764">
    <property type="entry name" value="Glyco_hydro_3_N"/>
</dbReference>
<dbReference type="GO" id="GO:0008422">
    <property type="term" value="F:beta-glucosidase activity"/>
    <property type="evidence" value="ECO:0007669"/>
    <property type="project" value="UniProtKB-EC"/>
</dbReference>
<dbReference type="InterPro" id="IPR037524">
    <property type="entry name" value="PA14/GLEYA"/>
</dbReference>
<dbReference type="PRINTS" id="PR00133">
    <property type="entry name" value="GLHYDRLASE3"/>
</dbReference>
<dbReference type="SUPFAM" id="SSF51445">
    <property type="entry name" value="(Trans)glycosidases"/>
    <property type="match status" value="1"/>
</dbReference>
<dbReference type="PANTHER" id="PTHR42715:SF10">
    <property type="entry name" value="BETA-GLUCOSIDASE"/>
    <property type="match status" value="1"/>
</dbReference>
<protein>
    <submittedName>
        <fullName evidence="4">Beta-glucosidase</fullName>
        <ecNumber evidence="4">3.2.1.21</ecNumber>
    </submittedName>
</protein>
<dbReference type="InterPro" id="IPR036962">
    <property type="entry name" value="Glyco_hydro_3_N_sf"/>
</dbReference>
<gene>
    <name evidence="4" type="ORF">GGQ55_004815</name>
</gene>
<dbReference type="EMBL" id="JACBZT010000001">
    <property type="protein sequence ID" value="NYJ08537.1"/>
    <property type="molecule type" value="Genomic_DNA"/>
</dbReference>
<dbReference type="Gene3D" id="3.40.50.1700">
    <property type="entry name" value="Glycoside hydrolase family 3 C-terminal domain"/>
    <property type="match status" value="1"/>
</dbReference>
<keyword evidence="2 4" id="KW-0378">Hydrolase</keyword>
<dbReference type="InterPro" id="IPR050288">
    <property type="entry name" value="Cellulose_deg_GH3"/>
</dbReference>
<dbReference type="Pfam" id="PF00933">
    <property type="entry name" value="Glyco_hydro_3"/>
    <property type="match status" value="1"/>
</dbReference>
<dbReference type="Proteomes" id="UP000541969">
    <property type="component" value="Unassembled WGS sequence"/>
</dbReference>
<comment type="similarity">
    <text evidence="1">Belongs to the glycosyl hydrolase 3 family.</text>
</comment>
<evidence type="ECO:0000313" key="5">
    <source>
        <dbReference type="Proteomes" id="UP000541969"/>
    </source>
</evidence>
<dbReference type="RefSeq" id="WP_218859426.1">
    <property type="nucleotide sequence ID" value="NZ_JACBZT010000001.1"/>
</dbReference>
<dbReference type="InterPro" id="IPR036881">
    <property type="entry name" value="Glyco_hydro_3_C_sf"/>
</dbReference>
<sequence>MASHLDVDLDGLLGKLDLETKVRLLSGAGAWTLEAVPEIGLRSITVSDGPVGVRGGTDTELEPSAALPSGSGMAASWDEDLLRRIGGLLAGEAVRKGVDVVLGPTINLHRTPLGGRHFECMSEDPLLSGRLATAYVRGVQEHGIGACPKHYVANDAETDRMSVDNRVDERTLRELYLAPFEQVVEDADPWMVMAAYNGVNGAPLTENDLLTEPLKGEWGFDGVVVSDWGATYHGEPAARAALDLTMPGPEPQWREPLVEAVRAGRVPEAAIDAKVRRLLLLAARTGALEGFETTKPETGRIEDAAPLAREAAASAAVLLRNDGVLPLAADTLHKVAVLGPGAKDARALGGGSASVPLPYVVTPFAGLRDALAGRAEVVTAVGTLLSDKLRPVRADELTGPVLLRWVDAEGTTLAEQAVGTAMIIRLLHDVPEGAAGLEIRTAFTPDEDGEWRVGVAGPGRCALELDGVPVLDETVEPAEFDIHQVFAQPPQHATSRELRAGRRVDVVLRYRWPANGFIFRVGLVVGPPVAGPDEELARAVELARSSDVAVVVVGTSEDVESEGFDRTSLALPGRQDELVRAVAAVNPRTVVVVNAGAPVELPWRDEVAAVLVSWFPGMEFGNALADVLLGVVEPGGRLPTTWPTALAAAPVTTTTPTEGRLEYTEGLHIGHRAYLRDGATPAFWFGHGLGYTTWEWQSIEADATTATVRVKNTGDRRGKQVVQVYASRPGSAVERPVQWLAGFAVVTADAGETVDVPVEIATRTMRHWTDDGWAVERGPFVLSSGPSAGELPVSTTFEGEQA</sequence>
<reference evidence="4 5" key="1">
    <citation type="submission" date="2020-07" db="EMBL/GenBank/DDBJ databases">
        <title>Sequencing the genomes of 1000 actinobacteria strains.</title>
        <authorList>
            <person name="Klenk H.-P."/>
        </authorList>
    </citation>
    <scope>NUCLEOTIDE SEQUENCE [LARGE SCALE GENOMIC DNA]</scope>
    <source>
        <strain evidence="4 5">DSM 104001</strain>
    </source>
</reference>
<keyword evidence="4" id="KW-0326">Glycosidase</keyword>
<proteinExistence type="inferred from homology"/>
<dbReference type="InterPro" id="IPR017853">
    <property type="entry name" value="GH"/>
</dbReference>
<dbReference type="SMART" id="SM01217">
    <property type="entry name" value="Fn3_like"/>
    <property type="match status" value="1"/>
</dbReference>
<dbReference type="GO" id="GO:0005975">
    <property type="term" value="P:carbohydrate metabolic process"/>
    <property type="evidence" value="ECO:0007669"/>
    <property type="project" value="InterPro"/>
</dbReference>
<dbReference type="Gene3D" id="3.20.20.300">
    <property type="entry name" value="Glycoside hydrolase, family 3, N-terminal domain"/>
    <property type="match status" value="1"/>
</dbReference>
<dbReference type="SUPFAM" id="SSF52279">
    <property type="entry name" value="Beta-D-glucan exohydrolase, C-terminal domain"/>
    <property type="match status" value="1"/>
</dbReference>
<dbReference type="Pfam" id="PF01915">
    <property type="entry name" value="Glyco_hydro_3_C"/>
    <property type="match status" value="1"/>
</dbReference>
<dbReference type="PANTHER" id="PTHR42715">
    <property type="entry name" value="BETA-GLUCOSIDASE"/>
    <property type="match status" value="1"/>
</dbReference>
<evidence type="ECO:0000313" key="4">
    <source>
        <dbReference type="EMBL" id="NYJ08537.1"/>
    </source>
</evidence>
<dbReference type="InterPro" id="IPR013783">
    <property type="entry name" value="Ig-like_fold"/>
</dbReference>
<accession>A0A853CLT9</accession>
<dbReference type="InterPro" id="IPR026891">
    <property type="entry name" value="Fn3-like"/>
</dbReference>
<comment type="caution">
    <text evidence="4">The sequence shown here is derived from an EMBL/GenBank/DDBJ whole genome shotgun (WGS) entry which is preliminary data.</text>
</comment>
<organism evidence="4 5">
    <name type="scientific">Petropleomorpha daqingensis</name>
    <dbReference type="NCBI Taxonomy" id="2026353"/>
    <lineage>
        <taxon>Bacteria</taxon>
        <taxon>Bacillati</taxon>
        <taxon>Actinomycetota</taxon>
        <taxon>Actinomycetes</taxon>
        <taxon>Geodermatophilales</taxon>
        <taxon>Geodermatophilaceae</taxon>
        <taxon>Petropleomorpha</taxon>
    </lineage>
</organism>
<dbReference type="PROSITE" id="PS51820">
    <property type="entry name" value="PA14"/>
    <property type="match status" value="1"/>
</dbReference>
<evidence type="ECO:0000259" key="3">
    <source>
        <dbReference type="PROSITE" id="PS51820"/>
    </source>
</evidence>
<keyword evidence="5" id="KW-1185">Reference proteome</keyword>
<dbReference type="AlphaFoldDB" id="A0A853CLT9"/>
<dbReference type="Gene3D" id="2.60.120.260">
    <property type="entry name" value="Galactose-binding domain-like"/>
    <property type="match status" value="1"/>
</dbReference>
<name>A0A853CLT9_9ACTN</name>
<evidence type="ECO:0000256" key="2">
    <source>
        <dbReference type="ARBA" id="ARBA00022801"/>
    </source>
</evidence>
<dbReference type="InterPro" id="IPR002772">
    <property type="entry name" value="Glyco_hydro_3_C"/>
</dbReference>
<dbReference type="Pfam" id="PF14310">
    <property type="entry name" value="Fn3-like"/>
    <property type="match status" value="1"/>
</dbReference>
<feature type="domain" description="PA14" evidence="3">
    <location>
        <begin position="387"/>
        <end position="540"/>
    </location>
</feature>